<evidence type="ECO:0000256" key="4">
    <source>
        <dbReference type="ARBA" id="ARBA00022825"/>
    </source>
</evidence>
<feature type="region of interest" description="Disordered" evidence="6">
    <location>
        <begin position="1"/>
        <end position="20"/>
    </location>
</feature>
<accession>A0AAW9GK35</accession>
<dbReference type="InterPro" id="IPR015500">
    <property type="entry name" value="Peptidase_S8_subtilisin-rel"/>
</dbReference>
<evidence type="ECO:0000259" key="7">
    <source>
        <dbReference type="Pfam" id="PF00082"/>
    </source>
</evidence>
<evidence type="ECO:0000313" key="9">
    <source>
        <dbReference type="Proteomes" id="UP001274571"/>
    </source>
</evidence>
<evidence type="ECO:0000256" key="2">
    <source>
        <dbReference type="ARBA" id="ARBA00022670"/>
    </source>
</evidence>
<dbReference type="Pfam" id="PF00082">
    <property type="entry name" value="Peptidase_S8"/>
    <property type="match status" value="1"/>
</dbReference>
<protein>
    <submittedName>
        <fullName evidence="8">S8 family serine peptidase</fullName>
    </submittedName>
</protein>
<organism evidence="8 9">
    <name type="scientific">Bacillus thuringiensis</name>
    <dbReference type="NCBI Taxonomy" id="1428"/>
    <lineage>
        <taxon>Bacteria</taxon>
        <taxon>Bacillati</taxon>
        <taxon>Bacillota</taxon>
        <taxon>Bacilli</taxon>
        <taxon>Bacillales</taxon>
        <taxon>Bacillaceae</taxon>
        <taxon>Bacillus</taxon>
        <taxon>Bacillus cereus group</taxon>
    </lineage>
</organism>
<evidence type="ECO:0000256" key="3">
    <source>
        <dbReference type="ARBA" id="ARBA00022801"/>
    </source>
</evidence>
<reference evidence="8" key="1">
    <citation type="submission" date="2023-11" db="EMBL/GenBank/DDBJ databases">
        <title>Genome Sequence of Bacillus thuringiensis stain BLB 30AF.</title>
        <authorList>
            <person name="Farhat A."/>
        </authorList>
    </citation>
    <scope>NUCLEOTIDE SEQUENCE</scope>
    <source>
        <strain evidence="8">BLB30AF</strain>
    </source>
</reference>
<dbReference type="InterPro" id="IPR000209">
    <property type="entry name" value="Peptidase_S8/S53_dom"/>
</dbReference>
<comment type="similarity">
    <text evidence="1 5">Belongs to the peptidase S8 family.</text>
</comment>
<comment type="caution">
    <text evidence="8">The sequence shown here is derived from an EMBL/GenBank/DDBJ whole genome shotgun (WGS) entry which is preliminary data.</text>
</comment>
<feature type="domain" description="Peptidase S8/S53" evidence="7">
    <location>
        <begin position="5"/>
        <end position="241"/>
    </location>
</feature>
<dbReference type="PANTHER" id="PTHR43399:SF4">
    <property type="entry name" value="CELL WALL-ASSOCIATED PROTEASE"/>
    <property type="match status" value="1"/>
</dbReference>
<dbReference type="Proteomes" id="UP001274571">
    <property type="component" value="Unassembled WGS sequence"/>
</dbReference>
<name>A0AAW9GK35_BACTU</name>
<dbReference type="PANTHER" id="PTHR43399">
    <property type="entry name" value="SUBTILISIN-RELATED"/>
    <property type="match status" value="1"/>
</dbReference>
<feature type="compositionally biased region" description="Polar residues" evidence="6">
    <location>
        <begin position="1"/>
        <end position="11"/>
    </location>
</feature>
<dbReference type="SUPFAM" id="SSF52743">
    <property type="entry name" value="Subtilisin-like"/>
    <property type="match status" value="1"/>
</dbReference>
<dbReference type="PRINTS" id="PR00723">
    <property type="entry name" value="SUBTILISIN"/>
</dbReference>
<dbReference type="Gene3D" id="3.40.50.200">
    <property type="entry name" value="Peptidase S8/S53 domain"/>
    <property type="match status" value="1"/>
</dbReference>
<dbReference type="AlphaFoldDB" id="A0AAW9GK35"/>
<dbReference type="RefSeq" id="WP_320483432.1">
    <property type="nucleotide sequence ID" value="NZ_JAXCMD010000008.1"/>
</dbReference>
<keyword evidence="4" id="KW-0720">Serine protease</keyword>
<dbReference type="PROSITE" id="PS51892">
    <property type="entry name" value="SUBTILASE"/>
    <property type="match status" value="1"/>
</dbReference>
<keyword evidence="2" id="KW-0645">Protease</keyword>
<evidence type="ECO:0000256" key="6">
    <source>
        <dbReference type="SAM" id="MobiDB-lite"/>
    </source>
</evidence>
<dbReference type="InterPro" id="IPR051048">
    <property type="entry name" value="Peptidase_S8/S53_subtilisin"/>
</dbReference>
<comment type="caution">
    <text evidence="5">Lacks conserved residue(s) required for the propagation of feature annotation.</text>
</comment>
<sequence>MLFGKNTTPHGSESDFSDLNGQGTHAAGTIAGNGTGIFSVAPKARLAIYRVSTLSANPNQTTASNEHIIVAINDCIEHNKEDHIRIIIMSFGSPDNDDALHKAIQEAVKNEILVICAAGNEGDSRSGGDSSANRNEYSYPASYPKVISVAAVTLDCTFVSFSNTNLDNDLAAPGSGILSTYPKDKDNGDGIKDGYATFSGTAKAAPYVSGVAELIIKQCETDFGRTLTEAKIYAQLIKRTVSLGFDRRIEGNSLLDLTEGYKTFPNKN</sequence>
<evidence type="ECO:0000256" key="1">
    <source>
        <dbReference type="ARBA" id="ARBA00011073"/>
    </source>
</evidence>
<dbReference type="InterPro" id="IPR036852">
    <property type="entry name" value="Peptidase_S8/S53_dom_sf"/>
</dbReference>
<dbReference type="GO" id="GO:0004252">
    <property type="term" value="F:serine-type endopeptidase activity"/>
    <property type="evidence" value="ECO:0007669"/>
    <property type="project" value="InterPro"/>
</dbReference>
<gene>
    <name evidence="8" type="ORF">SOH20_23835</name>
</gene>
<evidence type="ECO:0000313" key="8">
    <source>
        <dbReference type="EMBL" id="MDY0853915.1"/>
    </source>
</evidence>
<dbReference type="GO" id="GO:0006508">
    <property type="term" value="P:proteolysis"/>
    <property type="evidence" value="ECO:0007669"/>
    <property type="project" value="UniProtKB-KW"/>
</dbReference>
<evidence type="ECO:0000256" key="5">
    <source>
        <dbReference type="PROSITE-ProRule" id="PRU01240"/>
    </source>
</evidence>
<dbReference type="EMBL" id="JAXCMD010000008">
    <property type="protein sequence ID" value="MDY0853915.1"/>
    <property type="molecule type" value="Genomic_DNA"/>
</dbReference>
<proteinExistence type="inferred from homology"/>
<keyword evidence="3" id="KW-0378">Hydrolase</keyword>